<protein>
    <submittedName>
        <fullName evidence="1">Uncharacterized protein</fullName>
    </submittedName>
</protein>
<sequence length="32" mass="3437">MTAPPALLGLQIANFCINPAHAVFTEIERANL</sequence>
<name>A0A8S5V5A2_9CAUD</name>
<dbReference type="EMBL" id="BK016198">
    <property type="protein sequence ID" value="DAG01791.1"/>
    <property type="molecule type" value="Genomic_DNA"/>
</dbReference>
<organism evidence="1">
    <name type="scientific">Siphoviridae sp. ctjsp22</name>
    <dbReference type="NCBI Taxonomy" id="2825636"/>
    <lineage>
        <taxon>Viruses</taxon>
        <taxon>Duplodnaviria</taxon>
        <taxon>Heunggongvirae</taxon>
        <taxon>Uroviricota</taxon>
        <taxon>Caudoviricetes</taxon>
    </lineage>
</organism>
<evidence type="ECO:0000313" key="1">
    <source>
        <dbReference type="EMBL" id="DAG01791.1"/>
    </source>
</evidence>
<reference evidence="1" key="1">
    <citation type="journal article" date="2021" name="Proc. Natl. Acad. Sci. U.S.A.">
        <title>A Catalog of Tens of Thousands of Viruses from Human Metagenomes Reveals Hidden Associations with Chronic Diseases.</title>
        <authorList>
            <person name="Tisza M.J."/>
            <person name="Buck C.B."/>
        </authorList>
    </citation>
    <scope>NUCLEOTIDE SEQUENCE</scope>
    <source>
        <strain evidence="1">Ctjsp22</strain>
    </source>
</reference>
<accession>A0A8S5V5A2</accession>
<proteinExistence type="predicted"/>